<dbReference type="GO" id="GO:0003677">
    <property type="term" value="F:DNA binding"/>
    <property type="evidence" value="ECO:0007669"/>
    <property type="project" value="UniProtKB-KW"/>
</dbReference>
<dbReference type="PANTHER" id="PTHR32166:SF88">
    <property type="entry name" value="HAT TRANSPOSON SUPERFAMILY"/>
    <property type="match status" value="1"/>
</dbReference>
<feature type="domain" description="BED-type" evidence="8">
    <location>
        <begin position="13"/>
        <end position="71"/>
    </location>
</feature>
<evidence type="ECO:0000256" key="6">
    <source>
        <dbReference type="ARBA" id="ARBA00023242"/>
    </source>
</evidence>
<evidence type="ECO:0000259" key="8">
    <source>
        <dbReference type="PROSITE" id="PS50808"/>
    </source>
</evidence>
<keyword evidence="10" id="KW-1185">Reference proteome</keyword>
<sequence length="759" mass="85809">MAGNFEPVPVTSQKHDPAWKHCQMYKNGDKVHLKCVYCGKVFKGGGIHRIKEHLACQKGNAATCLRVQPDVKQQMQESLNGVLAKKRKKKKLDGDACSYGIGNGTGDALVSNSCGVNAAVALLPVNDTFEQSSNMFLHSEGVIDNRMDGRKKKGKIRKAPPFSAHPSDMIVSNTAGLALKRVSDHVNKAIGRFFFDAGIPPGAVDSASFRLMIDAIAAQGAEVATPSYHDLRSWILKSSVQEMRNNSDQYIHSWERNGCSVLVEEWITEKDKTLLVFLVHSAEGVIFLRSVDISSFRDSVDAINELLKEVVEEVGIGNVLQVITSVDELYVLAGQRLVETHPTIYYTPCAAHSIELMLEDIQKLDWVDSVLERAKYISRFLYNHSAVLSMMRRYTFGLDLVDPGSTHLETDFLTLNRMVRIRNNLHNMVTSDEWMGSPYSKKADGLELLDCITDSSFWSSCGLVNRLTDPLLCLLRIVSGQKRPAMGYVYAGIYRAKETIKKELINKKDYIEYWNIIDRRWEQLQKHPLHAAGFYLNPKFFYSTEGDFTSRFRSLVYDCIENLVPDQKVQDKTVKETNSYHSAAGDFGRKMAIRARDTLLPSEWWSTYGGCCPNLAHLAIRILSQTCSLIRYKPRHIHLGQLHETKNRLERQRLSELIFVQYNMWLRQMFQKNKEHDMVDPLSLEYASVVHDWVAEKEFCADDLSNSDLVTVDAPLGNTVLLRPPVDDIEALGSGFDDYEIFLGVKDREEENGDDIAVS</sequence>
<comment type="subcellular location">
    <subcellularLocation>
        <location evidence="1">Nucleus</location>
    </subcellularLocation>
</comment>
<evidence type="ECO:0000256" key="2">
    <source>
        <dbReference type="ARBA" id="ARBA00022723"/>
    </source>
</evidence>
<dbReference type="Pfam" id="PF04937">
    <property type="entry name" value="DUF659"/>
    <property type="match status" value="1"/>
</dbReference>
<dbReference type="InterPro" id="IPR007021">
    <property type="entry name" value="DUF659"/>
</dbReference>
<dbReference type="Proteomes" id="UP001454036">
    <property type="component" value="Unassembled WGS sequence"/>
</dbReference>
<dbReference type="InterPro" id="IPR012337">
    <property type="entry name" value="RNaseH-like_sf"/>
</dbReference>
<keyword evidence="2" id="KW-0479">Metal-binding</keyword>
<keyword evidence="6" id="KW-0539">Nucleus</keyword>
<dbReference type="GO" id="GO:0008270">
    <property type="term" value="F:zinc ion binding"/>
    <property type="evidence" value="ECO:0007669"/>
    <property type="project" value="UniProtKB-KW"/>
</dbReference>
<evidence type="ECO:0000256" key="5">
    <source>
        <dbReference type="ARBA" id="ARBA00023125"/>
    </source>
</evidence>
<organism evidence="9 10">
    <name type="scientific">Lithospermum erythrorhizon</name>
    <name type="common">Purple gromwell</name>
    <name type="synonym">Lithospermum officinale var. erythrorhizon</name>
    <dbReference type="NCBI Taxonomy" id="34254"/>
    <lineage>
        <taxon>Eukaryota</taxon>
        <taxon>Viridiplantae</taxon>
        <taxon>Streptophyta</taxon>
        <taxon>Embryophyta</taxon>
        <taxon>Tracheophyta</taxon>
        <taxon>Spermatophyta</taxon>
        <taxon>Magnoliopsida</taxon>
        <taxon>eudicotyledons</taxon>
        <taxon>Gunneridae</taxon>
        <taxon>Pentapetalae</taxon>
        <taxon>asterids</taxon>
        <taxon>lamiids</taxon>
        <taxon>Boraginales</taxon>
        <taxon>Boraginaceae</taxon>
        <taxon>Boraginoideae</taxon>
        <taxon>Lithospermeae</taxon>
        <taxon>Lithospermum</taxon>
    </lineage>
</organism>
<reference evidence="9 10" key="1">
    <citation type="submission" date="2024-01" db="EMBL/GenBank/DDBJ databases">
        <title>The complete chloroplast genome sequence of Lithospermum erythrorhizon: insights into the phylogenetic relationship among Boraginaceae species and the maternal lineages of purple gromwells.</title>
        <authorList>
            <person name="Okada T."/>
            <person name="Watanabe K."/>
        </authorList>
    </citation>
    <scope>NUCLEOTIDE SEQUENCE [LARGE SCALE GENOMIC DNA]</scope>
</reference>
<evidence type="ECO:0000256" key="4">
    <source>
        <dbReference type="ARBA" id="ARBA00022833"/>
    </source>
</evidence>
<dbReference type="InterPro" id="IPR003656">
    <property type="entry name" value="Znf_BED"/>
</dbReference>
<keyword evidence="4" id="KW-0862">Zinc</keyword>
<dbReference type="AlphaFoldDB" id="A0AAV3P3B0"/>
<accession>A0AAV3P3B0</accession>
<dbReference type="GO" id="GO:0046983">
    <property type="term" value="F:protein dimerization activity"/>
    <property type="evidence" value="ECO:0007669"/>
    <property type="project" value="InterPro"/>
</dbReference>
<keyword evidence="3 7" id="KW-0863">Zinc-finger</keyword>
<dbReference type="GO" id="GO:0005634">
    <property type="term" value="C:nucleus"/>
    <property type="evidence" value="ECO:0007669"/>
    <property type="project" value="UniProtKB-SubCell"/>
</dbReference>
<dbReference type="InterPro" id="IPR008906">
    <property type="entry name" value="HATC_C_dom"/>
</dbReference>
<gene>
    <name evidence="9" type="ORF">LIER_06092</name>
</gene>
<dbReference type="Pfam" id="PF05699">
    <property type="entry name" value="Dimer_Tnp_hAT"/>
    <property type="match status" value="1"/>
</dbReference>
<keyword evidence="5" id="KW-0238">DNA-binding</keyword>
<evidence type="ECO:0000256" key="1">
    <source>
        <dbReference type="ARBA" id="ARBA00004123"/>
    </source>
</evidence>
<evidence type="ECO:0000256" key="7">
    <source>
        <dbReference type="PROSITE-ProRule" id="PRU00027"/>
    </source>
</evidence>
<comment type="caution">
    <text evidence="9">The sequence shown here is derived from an EMBL/GenBank/DDBJ whole genome shotgun (WGS) entry which is preliminary data.</text>
</comment>
<evidence type="ECO:0000256" key="3">
    <source>
        <dbReference type="ARBA" id="ARBA00022771"/>
    </source>
</evidence>
<proteinExistence type="predicted"/>
<dbReference type="SUPFAM" id="SSF53098">
    <property type="entry name" value="Ribonuclease H-like"/>
    <property type="match status" value="1"/>
</dbReference>
<evidence type="ECO:0000313" key="10">
    <source>
        <dbReference type="Proteomes" id="UP001454036"/>
    </source>
</evidence>
<evidence type="ECO:0000313" key="9">
    <source>
        <dbReference type="EMBL" id="GAA0146050.1"/>
    </source>
</evidence>
<dbReference type="PROSITE" id="PS50808">
    <property type="entry name" value="ZF_BED"/>
    <property type="match status" value="1"/>
</dbReference>
<dbReference type="PANTHER" id="PTHR32166">
    <property type="entry name" value="OSJNBA0013A04.12 PROTEIN"/>
    <property type="match status" value="1"/>
</dbReference>
<dbReference type="EMBL" id="BAABME010000867">
    <property type="protein sequence ID" value="GAA0146050.1"/>
    <property type="molecule type" value="Genomic_DNA"/>
</dbReference>
<protein>
    <recommendedName>
        <fullName evidence="8">BED-type domain-containing protein</fullName>
    </recommendedName>
</protein>
<name>A0AAV3P3B0_LITER</name>